<reference evidence="1 2" key="1">
    <citation type="submission" date="2019-03" db="EMBL/GenBank/DDBJ databases">
        <title>Deep-cultivation of Planctomycetes and their phenomic and genomic characterization uncovers novel biology.</title>
        <authorList>
            <person name="Wiegand S."/>
            <person name="Jogler M."/>
            <person name="Boedeker C."/>
            <person name="Pinto D."/>
            <person name="Vollmers J."/>
            <person name="Rivas-Marin E."/>
            <person name="Kohn T."/>
            <person name="Peeters S.H."/>
            <person name="Heuer A."/>
            <person name="Rast P."/>
            <person name="Oberbeckmann S."/>
            <person name="Bunk B."/>
            <person name="Jeske O."/>
            <person name="Meyerdierks A."/>
            <person name="Storesund J.E."/>
            <person name="Kallscheuer N."/>
            <person name="Luecker S."/>
            <person name="Lage O.M."/>
            <person name="Pohl T."/>
            <person name="Merkel B.J."/>
            <person name="Hornburger P."/>
            <person name="Mueller R.-W."/>
            <person name="Bruemmer F."/>
            <person name="Labrenz M."/>
            <person name="Spormann A.M."/>
            <person name="Op den Camp H."/>
            <person name="Overmann J."/>
            <person name="Amann R."/>
            <person name="Jetten M.S.M."/>
            <person name="Mascher T."/>
            <person name="Medema M.H."/>
            <person name="Devos D.P."/>
            <person name="Kaster A.-K."/>
            <person name="Ovreas L."/>
            <person name="Rohde M."/>
            <person name="Galperin M.Y."/>
            <person name="Jogler C."/>
        </authorList>
    </citation>
    <scope>NUCLEOTIDE SEQUENCE [LARGE SCALE GENOMIC DNA]</scope>
    <source>
        <strain evidence="1 2">Enr17</strain>
    </source>
</reference>
<dbReference type="RefSeq" id="WP_145312417.1">
    <property type="nucleotide sequence ID" value="NZ_CP037452.1"/>
</dbReference>
<evidence type="ECO:0008006" key="3">
    <source>
        <dbReference type="Google" id="ProtNLM"/>
    </source>
</evidence>
<dbReference type="EMBL" id="CP037452">
    <property type="protein sequence ID" value="QDV53119.1"/>
    <property type="molecule type" value="Genomic_DNA"/>
</dbReference>
<dbReference type="OrthoDB" id="291486at2"/>
<sequence length="146" mass="15578">MRQFRNRDFRSKFCVFVILTGLSLQSGCSSSNELLGTVSGTVTLDSVPISEGMLSFISNTGFAAIAEIKDGAYSITSSQYGDGIPAGEYQISVFSNTAKSDPLADSQEKTAGILKIPLKYVDPATSELSAKVNQGTNQFNFELSSP</sequence>
<dbReference type="KEGG" id="gfm:Enr17x_51900"/>
<dbReference type="Proteomes" id="UP000318313">
    <property type="component" value="Chromosome"/>
</dbReference>
<accession>A0A518IJ41</accession>
<protein>
    <recommendedName>
        <fullName evidence="3">Carboxypeptidase regulatory-like domain-containing protein</fullName>
    </recommendedName>
</protein>
<evidence type="ECO:0000313" key="1">
    <source>
        <dbReference type="EMBL" id="QDV53119.1"/>
    </source>
</evidence>
<evidence type="ECO:0000313" key="2">
    <source>
        <dbReference type="Proteomes" id="UP000318313"/>
    </source>
</evidence>
<proteinExistence type="predicted"/>
<gene>
    <name evidence="1" type="ORF">Enr17x_51900</name>
</gene>
<keyword evidence="2" id="KW-1185">Reference proteome</keyword>
<name>A0A518IJ41_9PLAN</name>
<organism evidence="1 2">
    <name type="scientific">Gimesia fumaroli</name>
    <dbReference type="NCBI Taxonomy" id="2527976"/>
    <lineage>
        <taxon>Bacteria</taxon>
        <taxon>Pseudomonadati</taxon>
        <taxon>Planctomycetota</taxon>
        <taxon>Planctomycetia</taxon>
        <taxon>Planctomycetales</taxon>
        <taxon>Planctomycetaceae</taxon>
        <taxon>Gimesia</taxon>
    </lineage>
</organism>
<dbReference type="AlphaFoldDB" id="A0A518IJ41"/>